<sequence length="158" mass="18139">MVLQISGANCQISSVPLASDGLYVVLKRCNFSLPSSMKDFAGTMEMMKVLMAIQRHIPSKWQRNHKPNKKVDYFGGSFSDFDAFGSDEQPHWMRGTWYTPHRDAWYSVIPSDMFSRVKRYHVEKTVLSSTEATVEDGTYNIHTGKEISHHPLHDNDDR</sequence>
<name>A0A068S1A8_9FUNG</name>
<accession>A0A068S1A8</accession>
<reference evidence="1" key="1">
    <citation type="submission" date="2013-08" db="EMBL/GenBank/DDBJ databases">
        <title>Gene expansion shapes genome architecture in the human pathogen Lichtheimia corymbifera: an evolutionary genomics analysis in the ancient terrestrial Mucorales (Mucoromycotina).</title>
        <authorList>
            <person name="Schwartze V.U."/>
            <person name="Winter S."/>
            <person name="Shelest E."/>
            <person name="Marcet-Houben M."/>
            <person name="Horn F."/>
            <person name="Wehner S."/>
            <person name="Hoffmann K."/>
            <person name="Riege K."/>
            <person name="Sammeth M."/>
            <person name="Nowrousian M."/>
            <person name="Valiante V."/>
            <person name="Linde J."/>
            <person name="Jacobsen I.D."/>
            <person name="Marz M."/>
            <person name="Brakhage A.A."/>
            <person name="Gabaldon T."/>
            <person name="Bocker S."/>
            <person name="Voigt K."/>
        </authorList>
    </citation>
    <scope>NUCLEOTIDE SEQUENCE [LARGE SCALE GENOMIC DNA]</scope>
    <source>
        <strain evidence="1">FSU 9682</strain>
    </source>
</reference>
<gene>
    <name evidence="1" type="ORF">LCOR_06762.1</name>
</gene>
<dbReference type="OrthoDB" id="2242533at2759"/>
<organism evidence="1 2">
    <name type="scientific">Lichtheimia corymbifera JMRC:FSU:9682</name>
    <dbReference type="NCBI Taxonomy" id="1263082"/>
    <lineage>
        <taxon>Eukaryota</taxon>
        <taxon>Fungi</taxon>
        <taxon>Fungi incertae sedis</taxon>
        <taxon>Mucoromycota</taxon>
        <taxon>Mucoromycotina</taxon>
        <taxon>Mucoromycetes</taxon>
        <taxon>Mucorales</taxon>
        <taxon>Lichtheimiaceae</taxon>
        <taxon>Lichtheimia</taxon>
    </lineage>
</organism>
<keyword evidence="2" id="KW-1185">Reference proteome</keyword>
<dbReference type="EMBL" id="CBTN010000031">
    <property type="protein sequence ID" value="CDH55642.1"/>
    <property type="molecule type" value="Genomic_DNA"/>
</dbReference>
<protein>
    <submittedName>
        <fullName evidence="1">Uncharacterized protein</fullName>
    </submittedName>
</protein>
<dbReference type="Proteomes" id="UP000027586">
    <property type="component" value="Unassembled WGS sequence"/>
</dbReference>
<proteinExistence type="predicted"/>
<dbReference type="VEuPathDB" id="FungiDB:LCOR_06762.1"/>
<comment type="caution">
    <text evidence="1">The sequence shown here is derived from an EMBL/GenBank/DDBJ whole genome shotgun (WGS) entry which is preliminary data.</text>
</comment>
<dbReference type="AlphaFoldDB" id="A0A068S1A8"/>
<evidence type="ECO:0000313" key="2">
    <source>
        <dbReference type="Proteomes" id="UP000027586"/>
    </source>
</evidence>
<evidence type="ECO:0000313" key="1">
    <source>
        <dbReference type="EMBL" id="CDH55642.1"/>
    </source>
</evidence>